<feature type="transmembrane region" description="Helical" evidence="1">
    <location>
        <begin position="6"/>
        <end position="24"/>
    </location>
</feature>
<comment type="caution">
    <text evidence="2">The sequence shown here is derived from an EMBL/GenBank/DDBJ whole genome shotgun (WGS) entry which is preliminary data.</text>
</comment>
<organism evidence="2 3">
    <name type="scientific">Muriicola jejuensis</name>
    <dbReference type="NCBI Taxonomy" id="504488"/>
    <lineage>
        <taxon>Bacteria</taxon>
        <taxon>Pseudomonadati</taxon>
        <taxon>Bacteroidota</taxon>
        <taxon>Flavobacteriia</taxon>
        <taxon>Flavobacteriales</taxon>
        <taxon>Flavobacteriaceae</taxon>
        <taxon>Muriicola</taxon>
    </lineage>
</organism>
<dbReference type="AlphaFoldDB" id="A0A6P0UHE2"/>
<dbReference type="EMBL" id="JAABOP010000004">
    <property type="protein sequence ID" value="NER11228.1"/>
    <property type="molecule type" value="Genomic_DNA"/>
</dbReference>
<gene>
    <name evidence="2" type="ORF">GWK09_11910</name>
</gene>
<evidence type="ECO:0000256" key="1">
    <source>
        <dbReference type="SAM" id="Phobius"/>
    </source>
</evidence>
<dbReference type="SUPFAM" id="SSF53300">
    <property type="entry name" value="vWA-like"/>
    <property type="match status" value="1"/>
</dbReference>
<protein>
    <submittedName>
        <fullName evidence="2">VWA domain-containing protein</fullName>
    </submittedName>
</protein>
<dbReference type="InterPro" id="IPR036465">
    <property type="entry name" value="vWFA_dom_sf"/>
</dbReference>
<feature type="transmembrane region" description="Helical" evidence="1">
    <location>
        <begin position="31"/>
        <end position="52"/>
    </location>
</feature>
<keyword evidence="1" id="KW-0472">Membrane</keyword>
<sequence length="675" mass="76120">MATFLGVLLAALFSALLVWWQYYFRAGKKGRITLVIAILRFFAVFGLLLLLLNPEISKKSLTTTRQNLILLFDDSKSIDHGGAADKAKQLYSDLRENSGLTDRFNILSYAFGEELKILDSLGFRAEGSDLSGAMASMESIYGRDKSTIILVSDGNQTLGKAYEYMGPDLSFPVYSVAVGDTTRYTDLKINRVNLNKYAFLKNTFPLEIFVSYQGSESISSRLRVRMDGKTVFERDVSLGPEINSTKITTDLRASEVGLKTLLMTLDSIPGERNTVNNLWRSPIEVIDEQTRIGIVSGISHPDIGAITKAIESNEQRRVTLLKPQDAPASLVDFDMLILYQPDRTFEPVYEFLLTSGLNTFTVAGPDTDWRFLNGVQKGLQINSFNQTEEILPLINPAFGLFDISDFSVEEFPPLRGILGEILITKQNESILEQQIRGVDLREPLLSVLSDNEGRHALLFGENLWKWRLQSFVNDRDFENFDRLIDKLVLYLTSDGKRDRLTVSYEQVYNVASERSIKAALYDATFVFDPGADLKINVRGTDNEYSGQQNMVLTNNQYEADLSDLPPGKYAFSVTVADQELRSDGRFRIEDFNLEKLFVSSDYRKLQTLSEGSGGKLFYPDQLSELVRELLEDTRFAPTQKSTENIVSLIDFKILLGCIVLALTAEWFIRKYNGLI</sequence>
<proteinExistence type="predicted"/>
<evidence type="ECO:0000313" key="3">
    <source>
        <dbReference type="Proteomes" id="UP000468443"/>
    </source>
</evidence>
<dbReference type="SUPFAM" id="SSF52317">
    <property type="entry name" value="Class I glutamine amidotransferase-like"/>
    <property type="match status" value="1"/>
</dbReference>
<keyword evidence="1" id="KW-1133">Transmembrane helix</keyword>
<keyword evidence="1" id="KW-0812">Transmembrane</keyword>
<reference evidence="2 3" key="1">
    <citation type="submission" date="2020-01" db="EMBL/GenBank/DDBJ databases">
        <title>Muriicola jejuensis KCTC 22299.</title>
        <authorList>
            <person name="Wang G."/>
        </authorList>
    </citation>
    <scope>NUCLEOTIDE SEQUENCE [LARGE SCALE GENOMIC DNA]</scope>
    <source>
        <strain evidence="2 3">KCTC 22299</strain>
    </source>
</reference>
<dbReference type="PANTHER" id="PTHR37947:SF1">
    <property type="entry name" value="BLL2462 PROTEIN"/>
    <property type="match status" value="1"/>
</dbReference>
<keyword evidence="3" id="KW-1185">Reference proteome</keyword>
<evidence type="ECO:0000313" key="2">
    <source>
        <dbReference type="EMBL" id="NER11228.1"/>
    </source>
</evidence>
<dbReference type="PANTHER" id="PTHR37947">
    <property type="entry name" value="BLL2462 PROTEIN"/>
    <property type="match status" value="1"/>
</dbReference>
<dbReference type="RefSeq" id="WP_163693684.1">
    <property type="nucleotide sequence ID" value="NZ_FXTW01000003.1"/>
</dbReference>
<dbReference type="InterPro" id="IPR029062">
    <property type="entry name" value="Class_I_gatase-like"/>
</dbReference>
<accession>A0A6P0UHE2</accession>
<dbReference type="Proteomes" id="UP000468443">
    <property type="component" value="Unassembled WGS sequence"/>
</dbReference>
<name>A0A6P0UHE2_9FLAO</name>